<dbReference type="Pfam" id="PF13431">
    <property type="entry name" value="TPR_17"/>
    <property type="match status" value="1"/>
</dbReference>
<dbReference type="InterPro" id="IPR011990">
    <property type="entry name" value="TPR-like_helical_dom_sf"/>
</dbReference>
<dbReference type="AlphaFoldDB" id="A0AAV9XUN9"/>
<dbReference type="GO" id="GO:0031145">
    <property type="term" value="P:anaphase-promoting complex-dependent catabolic process"/>
    <property type="evidence" value="ECO:0007669"/>
    <property type="project" value="TreeGrafter"/>
</dbReference>
<dbReference type="SMART" id="SM00028">
    <property type="entry name" value="TPR"/>
    <property type="match status" value="4"/>
</dbReference>
<dbReference type="Gene3D" id="1.25.40.10">
    <property type="entry name" value="Tetratricopeptide repeat domain"/>
    <property type="match status" value="3"/>
</dbReference>
<name>A0AAV9XUN9_9CRYT</name>
<evidence type="ECO:0000256" key="3">
    <source>
        <dbReference type="ARBA" id="ARBA00022776"/>
    </source>
</evidence>
<dbReference type="Pfam" id="PF04049">
    <property type="entry name" value="ANAPC8"/>
    <property type="match status" value="1"/>
</dbReference>
<dbReference type="GO" id="GO:0016567">
    <property type="term" value="P:protein ubiquitination"/>
    <property type="evidence" value="ECO:0007669"/>
    <property type="project" value="TreeGrafter"/>
</dbReference>
<evidence type="ECO:0000256" key="7">
    <source>
        <dbReference type="PROSITE-ProRule" id="PRU00339"/>
    </source>
</evidence>
<feature type="compositionally biased region" description="Low complexity" evidence="8">
    <location>
        <begin position="218"/>
        <end position="242"/>
    </location>
</feature>
<feature type="domain" description="Cdc23" evidence="9">
    <location>
        <begin position="4"/>
        <end position="213"/>
    </location>
</feature>
<evidence type="ECO:0000313" key="10">
    <source>
        <dbReference type="EMBL" id="KAK6588332.1"/>
    </source>
</evidence>
<feature type="region of interest" description="Disordered" evidence="8">
    <location>
        <begin position="210"/>
        <end position="242"/>
    </location>
</feature>
<keyword evidence="4" id="KW-0833">Ubl conjugation pathway</keyword>
<dbReference type="Proteomes" id="UP001311799">
    <property type="component" value="Unassembled WGS sequence"/>
</dbReference>
<keyword evidence="3" id="KW-0498">Mitosis</keyword>
<evidence type="ECO:0000256" key="1">
    <source>
        <dbReference type="ARBA" id="ARBA00022618"/>
    </source>
</evidence>
<evidence type="ECO:0000256" key="2">
    <source>
        <dbReference type="ARBA" id="ARBA00022737"/>
    </source>
</evidence>
<dbReference type="PANTHER" id="PTHR12558">
    <property type="entry name" value="CELL DIVISION CYCLE 16,23,27"/>
    <property type="match status" value="1"/>
</dbReference>
<dbReference type="PANTHER" id="PTHR12558:SF10">
    <property type="entry name" value="CELL DIVISION CYCLE PROTEIN 23 HOMOLOG"/>
    <property type="match status" value="1"/>
</dbReference>
<dbReference type="InterPro" id="IPR019734">
    <property type="entry name" value="TPR_rpt"/>
</dbReference>
<dbReference type="PROSITE" id="PS50005">
    <property type="entry name" value="TPR"/>
    <property type="match status" value="1"/>
</dbReference>
<keyword evidence="6" id="KW-0131">Cell cycle</keyword>
<feature type="repeat" description="TPR" evidence="7">
    <location>
        <begin position="534"/>
        <end position="567"/>
    </location>
</feature>
<keyword evidence="5 7" id="KW-0802">TPR repeat</keyword>
<comment type="caution">
    <text evidence="10">The sequence shown here is derived from an EMBL/GenBank/DDBJ whole genome shotgun (WGS) entry which is preliminary data.</text>
</comment>
<accession>A0AAV9XUN9</accession>
<organism evidence="10 11">
    <name type="scientific">Cryptosporidium xiaoi</name>
    <dbReference type="NCBI Taxonomy" id="659607"/>
    <lineage>
        <taxon>Eukaryota</taxon>
        <taxon>Sar</taxon>
        <taxon>Alveolata</taxon>
        <taxon>Apicomplexa</taxon>
        <taxon>Conoidasida</taxon>
        <taxon>Coccidia</taxon>
        <taxon>Eucoccidiorida</taxon>
        <taxon>Eimeriorina</taxon>
        <taxon>Cryptosporidiidae</taxon>
        <taxon>Cryptosporidium</taxon>
    </lineage>
</organism>
<evidence type="ECO:0000313" key="11">
    <source>
        <dbReference type="Proteomes" id="UP001311799"/>
    </source>
</evidence>
<evidence type="ECO:0000256" key="6">
    <source>
        <dbReference type="ARBA" id="ARBA00023306"/>
    </source>
</evidence>
<evidence type="ECO:0000256" key="4">
    <source>
        <dbReference type="ARBA" id="ARBA00022786"/>
    </source>
</evidence>
<evidence type="ECO:0000256" key="8">
    <source>
        <dbReference type="SAM" id="MobiDB-lite"/>
    </source>
</evidence>
<protein>
    <submittedName>
        <fullName evidence="10">TPR domain protein</fullName>
    </submittedName>
</protein>
<keyword evidence="1" id="KW-0132">Cell division</keyword>
<reference evidence="10 11" key="1">
    <citation type="submission" date="2023-10" db="EMBL/GenBank/DDBJ databases">
        <title>Comparative genomics analysis reveals potential genetic determinants of host preference in Cryptosporidium xiaoi.</title>
        <authorList>
            <person name="Xiao L."/>
            <person name="Li J."/>
        </authorList>
    </citation>
    <scope>NUCLEOTIDE SEQUENCE [LARGE SCALE GENOMIC DNA]</scope>
    <source>
        <strain evidence="10 11">52996</strain>
    </source>
</reference>
<dbReference type="GO" id="GO:0051301">
    <property type="term" value="P:cell division"/>
    <property type="evidence" value="ECO:0007669"/>
    <property type="project" value="UniProtKB-KW"/>
</dbReference>
<dbReference type="InterPro" id="IPR007192">
    <property type="entry name" value="APC8"/>
</dbReference>
<keyword evidence="11" id="KW-1185">Reference proteome</keyword>
<dbReference type="GO" id="GO:0005680">
    <property type="term" value="C:anaphase-promoting complex"/>
    <property type="evidence" value="ECO:0007669"/>
    <property type="project" value="InterPro"/>
</dbReference>
<evidence type="ECO:0000256" key="5">
    <source>
        <dbReference type="ARBA" id="ARBA00022803"/>
    </source>
</evidence>
<sequence>MEIMNACFKYSFLGLSSNERWLAELLDNSFDYISSDVENSGDNRVDFSADGMLKGLTLRQKLKLIRAKSYMNSREYSRVVGILSEDSEMNDIALALFMKNYSLLISLEKQNTDMEKFENMVVNPSDYAVISVNYSRIERDILNFLNKRQLIAEKSNNEFVGLLEWLLSVVVYKQNRFSEALDLQIRSVCNEPCNWSCWVDMVKNITRHNSNNIAGSTNTNKNGNNANNNENNNNGVISDGNNNTSPGLNGMDLLYSNNTGIVMREYIMSQRDKVDITDQISENQSNSNNSNVGLQLFRRKNNFDAFKQLRDSCYNDYVHSLGLPNCIFAHLSYGLYLEKIGKWKDALNEYLNISNTYFPDNVCSYVESQIAKCNYELGDLQNSLIIHQNISNKDKYYLGNVIEIATIFSESNNVKELSLLAKKCVEMSKYSLETCIVLGMYHWLTNDKHKALRFYKRALLFDNKSSFIWVLCGHALHELGNIRGSLFAYKTANNLDSTNITSLFGIAQIYSNMNLHPYSIKIYEKALLQSPTDPFLWFNLGVSSEKLGDYQEASRYFYKALSFEISKGKISNGTDIKYMGKLLKMESEQWNQPGTLYWAKKIIQRAIEYGYLEKIDNRDTNSDFSFGSCDQNVMGNSSVSNHENVLAPPSISSDKQKNSINFISYQEENNDTFFLEWDKLRWSVRMIPQKLPVDVISAIESIMQIQSSISLADLNKDDKYISKHQVVLENLRELLNVPKPIQVARE</sequence>
<proteinExistence type="predicted"/>
<dbReference type="EMBL" id="JAWDEY010000034">
    <property type="protein sequence ID" value="KAK6588332.1"/>
    <property type="molecule type" value="Genomic_DNA"/>
</dbReference>
<keyword evidence="2" id="KW-0677">Repeat</keyword>
<evidence type="ECO:0000259" key="9">
    <source>
        <dbReference type="Pfam" id="PF04049"/>
    </source>
</evidence>
<dbReference type="GO" id="GO:0045842">
    <property type="term" value="P:positive regulation of mitotic metaphase/anaphase transition"/>
    <property type="evidence" value="ECO:0007669"/>
    <property type="project" value="TreeGrafter"/>
</dbReference>
<dbReference type="SUPFAM" id="SSF48452">
    <property type="entry name" value="TPR-like"/>
    <property type="match status" value="2"/>
</dbReference>
<gene>
    <name evidence="10" type="ORF">RS030_6883</name>
</gene>